<dbReference type="EMBL" id="DUZY01000002">
    <property type="protein sequence ID" value="DAD29438.1"/>
    <property type="molecule type" value="Genomic_DNA"/>
</dbReference>
<proteinExistence type="predicted"/>
<evidence type="ECO:0000313" key="1">
    <source>
        <dbReference type="EMBL" id="DAD29438.1"/>
    </source>
</evidence>
<dbReference type="AlphaFoldDB" id="A0A822YJ83"/>
<evidence type="ECO:0008006" key="3">
    <source>
        <dbReference type="Google" id="ProtNLM"/>
    </source>
</evidence>
<keyword evidence="2" id="KW-1185">Reference proteome</keyword>
<dbReference type="Proteomes" id="UP000607653">
    <property type="component" value="Unassembled WGS sequence"/>
</dbReference>
<organism evidence="1 2">
    <name type="scientific">Nelumbo nucifera</name>
    <name type="common">Sacred lotus</name>
    <dbReference type="NCBI Taxonomy" id="4432"/>
    <lineage>
        <taxon>Eukaryota</taxon>
        <taxon>Viridiplantae</taxon>
        <taxon>Streptophyta</taxon>
        <taxon>Embryophyta</taxon>
        <taxon>Tracheophyta</taxon>
        <taxon>Spermatophyta</taxon>
        <taxon>Magnoliopsida</taxon>
        <taxon>Proteales</taxon>
        <taxon>Nelumbonaceae</taxon>
        <taxon>Nelumbo</taxon>
    </lineage>
</organism>
<comment type="caution">
    <text evidence="1">The sequence shown here is derived from an EMBL/GenBank/DDBJ whole genome shotgun (WGS) entry which is preliminary data.</text>
</comment>
<evidence type="ECO:0000313" key="2">
    <source>
        <dbReference type="Proteomes" id="UP000607653"/>
    </source>
</evidence>
<gene>
    <name evidence="1" type="ORF">HUJ06_030906</name>
</gene>
<sequence length="149" mass="17356">MDRMEGQLHKLDGDLKEMKETLFVFISQFEKGSTRLMKDGKQEGSSGDSQQVVGTPHVRNAKVNFPIFSGEDDPVPWVNRAEQYFEYHNIPASQSLQLASIHLDGEANVWYQWYWRSHPQLTWLDFTEALNVRFRPFGFDDFDEVLAKI</sequence>
<protein>
    <recommendedName>
        <fullName evidence="3">Retrotransposon gag domain-containing protein</fullName>
    </recommendedName>
</protein>
<reference evidence="1 2" key="1">
    <citation type="journal article" date="2020" name="Mol. Biol. Evol.">
        <title>Distinct Expression and Methylation Patterns for Genes with Different Fates following a Single Whole-Genome Duplication in Flowering Plants.</title>
        <authorList>
            <person name="Shi T."/>
            <person name="Rahmani R.S."/>
            <person name="Gugger P.F."/>
            <person name="Wang M."/>
            <person name="Li H."/>
            <person name="Zhang Y."/>
            <person name="Li Z."/>
            <person name="Wang Q."/>
            <person name="Van de Peer Y."/>
            <person name="Marchal K."/>
            <person name="Chen J."/>
        </authorList>
    </citation>
    <scope>NUCLEOTIDE SEQUENCE [LARGE SCALE GENOMIC DNA]</scope>
    <source>
        <tissue evidence="1">Leaf</tissue>
    </source>
</reference>
<accession>A0A822YJ83</accession>
<name>A0A822YJ83_NELNU</name>